<evidence type="ECO:0000313" key="7">
    <source>
        <dbReference type="EMBL" id="SVD05475.1"/>
    </source>
</evidence>
<dbReference type="InterPro" id="IPR013525">
    <property type="entry name" value="ABC2_TM"/>
</dbReference>
<comment type="subcellular location">
    <subcellularLocation>
        <location evidence="1">Membrane</location>
        <topology evidence="1">Multi-pass membrane protein</topology>
    </subcellularLocation>
</comment>
<evidence type="ECO:0000259" key="6">
    <source>
        <dbReference type="Pfam" id="PF01061"/>
    </source>
</evidence>
<evidence type="ECO:0000256" key="3">
    <source>
        <dbReference type="ARBA" id="ARBA00022989"/>
    </source>
</evidence>
<proteinExistence type="predicted"/>
<evidence type="ECO:0000256" key="2">
    <source>
        <dbReference type="ARBA" id="ARBA00022692"/>
    </source>
</evidence>
<feature type="transmembrane region" description="Helical" evidence="5">
    <location>
        <begin position="20"/>
        <end position="46"/>
    </location>
</feature>
<dbReference type="GO" id="GO:0140359">
    <property type="term" value="F:ABC-type transporter activity"/>
    <property type="evidence" value="ECO:0007669"/>
    <property type="project" value="InterPro"/>
</dbReference>
<keyword evidence="4 5" id="KW-0472">Membrane</keyword>
<dbReference type="AlphaFoldDB" id="A0A382S7S7"/>
<sequence>MISSNYLSVFSLFKKEVLRFIKVGIQTIIGPAVSSLLFLAVFNLALGRSVQTINGVSFANFIAPGLIMMTILQNAFANSASSIGQAKSQGNIVDILMAPLGDFELALGYVGGSVARGLICGLVTTMGIFIFIPLSIYSFSALLFYAIMGSLMMGSLGTMVGIWADKW</sequence>
<feature type="transmembrane region" description="Helical" evidence="5">
    <location>
        <begin position="58"/>
        <end position="76"/>
    </location>
</feature>
<dbReference type="InterPro" id="IPR052522">
    <property type="entry name" value="ABC-2_transport_permease"/>
</dbReference>
<reference evidence="7" key="1">
    <citation type="submission" date="2018-05" db="EMBL/GenBank/DDBJ databases">
        <authorList>
            <person name="Lanie J.A."/>
            <person name="Ng W.-L."/>
            <person name="Kazmierczak K.M."/>
            <person name="Andrzejewski T.M."/>
            <person name="Davidsen T.M."/>
            <person name="Wayne K.J."/>
            <person name="Tettelin H."/>
            <person name="Glass J.I."/>
            <person name="Rusch D."/>
            <person name="Podicherti R."/>
            <person name="Tsui H.-C.T."/>
            <person name="Winkler M.E."/>
        </authorList>
    </citation>
    <scope>NUCLEOTIDE SEQUENCE</scope>
</reference>
<dbReference type="PANTHER" id="PTHR43332:SF1">
    <property type="entry name" value="TRANSPORT PERMEASE PROTEIN"/>
    <property type="match status" value="1"/>
</dbReference>
<name>A0A382S7S7_9ZZZZ</name>
<evidence type="ECO:0000256" key="4">
    <source>
        <dbReference type="ARBA" id="ARBA00023136"/>
    </source>
</evidence>
<accession>A0A382S7S7</accession>
<dbReference type="Pfam" id="PF01061">
    <property type="entry name" value="ABC2_membrane"/>
    <property type="match status" value="1"/>
</dbReference>
<gene>
    <name evidence="7" type="ORF">METZ01_LOCUS358329</name>
</gene>
<keyword evidence="3 5" id="KW-1133">Transmembrane helix</keyword>
<evidence type="ECO:0000256" key="1">
    <source>
        <dbReference type="ARBA" id="ARBA00004141"/>
    </source>
</evidence>
<organism evidence="7">
    <name type="scientific">marine metagenome</name>
    <dbReference type="NCBI Taxonomy" id="408172"/>
    <lineage>
        <taxon>unclassified sequences</taxon>
        <taxon>metagenomes</taxon>
        <taxon>ecological metagenomes</taxon>
    </lineage>
</organism>
<keyword evidence="2 5" id="KW-0812">Transmembrane</keyword>
<evidence type="ECO:0000256" key="5">
    <source>
        <dbReference type="SAM" id="Phobius"/>
    </source>
</evidence>
<dbReference type="EMBL" id="UINC01126775">
    <property type="protein sequence ID" value="SVD05475.1"/>
    <property type="molecule type" value="Genomic_DNA"/>
</dbReference>
<feature type="non-terminal residue" evidence="7">
    <location>
        <position position="167"/>
    </location>
</feature>
<dbReference type="PANTHER" id="PTHR43332">
    <property type="entry name" value="INNER MEMBRANE TRANSPORT PERMEASE YADH-RELATED"/>
    <property type="match status" value="1"/>
</dbReference>
<feature type="domain" description="ABC-2 type transporter transmembrane" evidence="6">
    <location>
        <begin position="9"/>
        <end position="165"/>
    </location>
</feature>
<feature type="transmembrane region" description="Helical" evidence="5">
    <location>
        <begin position="142"/>
        <end position="164"/>
    </location>
</feature>
<feature type="transmembrane region" description="Helical" evidence="5">
    <location>
        <begin position="106"/>
        <end position="130"/>
    </location>
</feature>
<dbReference type="GO" id="GO:0005886">
    <property type="term" value="C:plasma membrane"/>
    <property type="evidence" value="ECO:0007669"/>
    <property type="project" value="TreeGrafter"/>
</dbReference>
<protein>
    <recommendedName>
        <fullName evidence="6">ABC-2 type transporter transmembrane domain-containing protein</fullName>
    </recommendedName>
</protein>